<dbReference type="PANTHER" id="PTHR34654:SF1">
    <property type="entry name" value="RNA-BINDING PROTEIN KHPA"/>
    <property type="match status" value="1"/>
</dbReference>
<dbReference type="Gene3D" id="3.30.300.20">
    <property type="match status" value="1"/>
</dbReference>
<keyword evidence="3" id="KW-0133">Cell shape</keyword>
<dbReference type="Pfam" id="PF13083">
    <property type="entry name" value="KH_KhpA-B"/>
    <property type="match status" value="1"/>
</dbReference>
<dbReference type="InterPro" id="IPR020627">
    <property type="entry name" value="KhpA"/>
</dbReference>
<keyword evidence="3" id="KW-0961">Cell wall biogenesis/degradation</keyword>
<gene>
    <name evidence="3" type="primary">khpA</name>
    <name evidence="5" type="ORF">UW26_C0023G0008</name>
</gene>
<comment type="function">
    <text evidence="3">A probable RNA chaperone. Forms a complex with KhpB which binds to cellular RNA and controls its expression. Plays a role in peptidoglycan (PG) homeostasis and cell length regulation.</text>
</comment>
<dbReference type="InterPro" id="IPR009019">
    <property type="entry name" value="KH_sf_prok-type"/>
</dbReference>
<proteinExistence type="inferred from homology"/>
<accession>A0A0G1J1G6</accession>
<dbReference type="GO" id="GO:0071555">
    <property type="term" value="P:cell wall organization"/>
    <property type="evidence" value="ECO:0007669"/>
    <property type="project" value="UniProtKB-KW"/>
</dbReference>
<dbReference type="GO" id="GO:0009252">
    <property type="term" value="P:peptidoglycan biosynthetic process"/>
    <property type="evidence" value="ECO:0007669"/>
    <property type="project" value="UniProtKB-UniRule"/>
</dbReference>
<evidence type="ECO:0000313" key="6">
    <source>
        <dbReference type="Proteomes" id="UP000034097"/>
    </source>
</evidence>
<dbReference type="Proteomes" id="UP000034097">
    <property type="component" value="Unassembled WGS sequence"/>
</dbReference>
<dbReference type="PANTHER" id="PTHR34654">
    <property type="entry name" value="UPF0109 PROTEIN SCO5592"/>
    <property type="match status" value="1"/>
</dbReference>
<evidence type="ECO:0000256" key="4">
    <source>
        <dbReference type="SAM" id="MobiDB-lite"/>
    </source>
</evidence>
<dbReference type="GO" id="GO:0005737">
    <property type="term" value="C:cytoplasm"/>
    <property type="evidence" value="ECO:0007669"/>
    <property type="project" value="UniProtKB-SubCell"/>
</dbReference>
<name>A0A0G1J1G6_9BACT</name>
<dbReference type="AlphaFoldDB" id="A0A0G1J1G6"/>
<evidence type="ECO:0000256" key="3">
    <source>
        <dbReference type="HAMAP-Rule" id="MF_00088"/>
    </source>
</evidence>
<keyword evidence="2 3" id="KW-0694">RNA-binding</keyword>
<evidence type="ECO:0000256" key="1">
    <source>
        <dbReference type="ARBA" id="ARBA00022490"/>
    </source>
</evidence>
<keyword evidence="1 3" id="KW-0963">Cytoplasm</keyword>
<comment type="subunit">
    <text evidence="3">Forms a complex with KhpB.</text>
</comment>
<dbReference type="HAMAP" id="MF_00088">
    <property type="entry name" value="KhpA"/>
    <property type="match status" value="1"/>
</dbReference>
<reference evidence="5 6" key="1">
    <citation type="journal article" date="2015" name="Nature">
        <title>rRNA introns, odd ribosomes, and small enigmatic genomes across a large radiation of phyla.</title>
        <authorList>
            <person name="Brown C.T."/>
            <person name="Hug L.A."/>
            <person name="Thomas B.C."/>
            <person name="Sharon I."/>
            <person name="Castelle C.J."/>
            <person name="Singh A."/>
            <person name="Wilkins M.J."/>
            <person name="Williams K.H."/>
            <person name="Banfield J.F."/>
        </authorList>
    </citation>
    <scope>NUCLEOTIDE SEQUENCE [LARGE SCALE GENOMIC DNA]</scope>
</reference>
<comment type="subcellular location">
    <subcellularLocation>
        <location evidence="3">Cytoplasm</location>
    </subcellularLocation>
</comment>
<organism evidence="5 6">
    <name type="scientific">Candidatus Collierbacteria bacterium GW2011_GWF1_44_12</name>
    <dbReference type="NCBI Taxonomy" id="1618402"/>
    <lineage>
        <taxon>Bacteria</taxon>
        <taxon>Candidatus Collieribacteriota</taxon>
    </lineage>
</organism>
<evidence type="ECO:0000256" key="2">
    <source>
        <dbReference type="ARBA" id="ARBA00022884"/>
    </source>
</evidence>
<dbReference type="InterPro" id="IPR015946">
    <property type="entry name" value="KH_dom-like_a/b"/>
</dbReference>
<feature type="compositionally biased region" description="Low complexity" evidence="4">
    <location>
        <begin position="86"/>
        <end position="102"/>
    </location>
</feature>
<comment type="similarity">
    <text evidence="3">Belongs to the KhpA RNA-binding protein family.</text>
</comment>
<dbReference type="GO" id="GO:0003723">
    <property type="term" value="F:RNA binding"/>
    <property type="evidence" value="ECO:0007669"/>
    <property type="project" value="UniProtKB-UniRule"/>
</dbReference>
<feature type="compositionally biased region" description="Basic and acidic residues" evidence="4">
    <location>
        <begin position="125"/>
        <end position="137"/>
    </location>
</feature>
<sequence length="137" mass="15150">MKQLIEYIVSNIVNHPENVSVTETEAGEGVTKYLIEVNPEDVGRVIGKQGKVIKAVRQIVRIAAIQKGTRAIVDLKEDGKVYSENTEASEQEVTSVEETSPVANIEETPDVEQAGGTEEVEEVKEEEKVEKIEEVQE</sequence>
<comment type="caution">
    <text evidence="5">The sequence shown here is derived from an EMBL/GenBank/DDBJ whole genome shotgun (WGS) entry which is preliminary data.</text>
</comment>
<dbReference type="EMBL" id="LCHQ01000023">
    <property type="protein sequence ID" value="KKT37932.1"/>
    <property type="molecule type" value="Genomic_DNA"/>
</dbReference>
<protein>
    <recommendedName>
        <fullName evidence="3">RNA-binding protein KhpA</fullName>
    </recommendedName>
    <alternativeName>
        <fullName evidence="3">KH-domain protein A</fullName>
    </alternativeName>
</protein>
<feature type="region of interest" description="Disordered" evidence="4">
    <location>
        <begin position="83"/>
        <end position="137"/>
    </location>
</feature>
<dbReference type="CDD" id="cd22533">
    <property type="entry name" value="KH-II_YlqC-like"/>
    <property type="match status" value="1"/>
</dbReference>
<evidence type="ECO:0000313" key="5">
    <source>
        <dbReference type="EMBL" id="KKT37932.1"/>
    </source>
</evidence>
<dbReference type="GO" id="GO:0008360">
    <property type="term" value="P:regulation of cell shape"/>
    <property type="evidence" value="ECO:0007669"/>
    <property type="project" value="UniProtKB-KW"/>
</dbReference>
<keyword evidence="3" id="KW-0143">Chaperone</keyword>
<dbReference type="SUPFAM" id="SSF54814">
    <property type="entry name" value="Prokaryotic type KH domain (KH-domain type II)"/>
    <property type="match status" value="1"/>
</dbReference>
<dbReference type="PATRIC" id="fig|1618402.3.peg.535"/>